<reference evidence="1" key="1">
    <citation type="submission" date="2021-08" db="EMBL/GenBank/DDBJ databases">
        <title>The first chromosome-level gecko genome reveals the dynamic sex chromosomes of Neotropical dwarf geckos (Sphaerodactylidae: Sphaerodactylus).</title>
        <authorList>
            <person name="Pinto B.J."/>
            <person name="Keating S.E."/>
            <person name="Gamble T."/>
        </authorList>
    </citation>
    <scope>NUCLEOTIDE SEQUENCE</scope>
    <source>
        <strain evidence="1">TG3544</strain>
    </source>
</reference>
<dbReference type="EMBL" id="CM037624">
    <property type="protein sequence ID" value="KAH8010917.1"/>
    <property type="molecule type" value="Genomic_DNA"/>
</dbReference>
<name>A0ACB8FV86_9SAUR</name>
<protein>
    <submittedName>
        <fullName evidence="1">Uncharacterized protein</fullName>
    </submittedName>
</protein>
<proteinExistence type="predicted"/>
<accession>A0ACB8FV86</accession>
<organism evidence="1 2">
    <name type="scientific">Sphaerodactylus townsendi</name>
    <dbReference type="NCBI Taxonomy" id="933632"/>
    <lineage>
        <taxon>Eukaryota</taxon>
        <taxon>Metazoa</taxon>
        <taxon>Chordata</taxon>
        <taxon>Craniata</taxon>
        <taxon>Vertebrata</taxon>
        <taxon>Euteleostomi</taxon>
        <taxon>Lepidosauria</taxon>
        <taxon>Squamata</taxon>
        <taxon>Bifurcata</taxon>
        <taxon>Gekkota</taxon>
        <taxon>Sphaerodactylidae</taxon>
        <taxon>Sphaerodactylus</taxon>
    </lineage>
</organism>
<evidence type="ECO:0000313" key="2">
    <source>
        <dbReference type="Proteomes" id="UP000827872"/>
    </source>
</evidence>
<sequence length="147" mass="15587">MQPACVRADPLLLGRSPPAGARDQEQQVQLRQKLRELPALLRSGLTLRRKNSATGGRVSGRARDPVVHARGRRVALPGVLRRPVGKLSSLVVAGCLCSATLASSAGLWRFGRKRMVGSAVALEQLPAAKRGSSYSDPKPSCALVCNA</sequence>
<evidence type="ECO:0000313" key="1">
    <source>
        <dbReference type="EMBL" id="KAH8010917.1"/>
    </source>
</evidence>
<keyword evidence="2" id="KW-1185">Reference proteome</keyword>
<gene>
    <name evidence="1" type="ORF">K3G42_015904</name>
</gene>
<comment type="caution">
    <text evidence="1">The sequence shown here is derived from an EMBL/GenBank/DDBJ whole genome shotgun (WGS) entry which is preliminary data.</text>
</comment>
<dbReference type="Proteomes" id="UP000827872">
    <property type="component" value="Linkage Group LG11"/>
</dbReference>